<evidence type="ECO:0000256" key="1">
    <source>
        <dbReference type="SAM" id="MobiDB-lite"/>
    </source>
</evidence>
<sequence>MVAVIGVAEQRGEEMEGRQEKTGRKKIWIQNVTAVSPSPGLQKRWCYVSLSSFLNLNQPGDNPDNMEVPVINTNRHL</sequence>
<name>A0A0E0HZ17_ORYNI</name>
<dbReference type="EnsemblPlants" id="ONIVA07G08400.1">
    <property type="protein sequence ID" value="ONIVA07G08400.1"/>
    <property type="gene ID" value="ONIVA07G08400"/>
</dbReference>
<reference evidence="2" key="2">
    <citation type="submission" date="2018-04" db="EMBL/GenBank/DDBJ databases">
        <title>OnivRS2 (Oryza nivara Reference Sequence Version 2).</title>
        <authorList>
            <person name="Zhang J."/>
            <person name="Kudrna D."/>
            <person name="Lee S."/>
            <person name="Talag J."/>
            <person name="Rajasekar S."/>
            <person name="Welchert J."/>
            <person name="Hsing Y.-I."/>
            <person name="Wing R.A."/>
        </authorList>
    </citation>
    <scope>NUCLEOTIDE SEQUENCE [LARGE SCALE GENOMIC DNA]</scope>
    <source>
        <strain evidence="2">SL10</strain>
    </source>
</reference>
<keyword evidence="3" id="KW-1185">Reference proteome</keyword>
<evidence type="ECO:0000313" key="2">
    <source>
        <dbReference type="EnsemblPlants" id="ONIVA07G08400.1"/>
    </source>
</evidence>
<protein>
    <submittedName>
        <fullName evidence="2">Uncharacterized protein</fullName>
    </submittedName>
</protein>
<reference evidence="2" key="1">
    <citation type="submission" date="2015-04" db="UniProtKB">
        <authorList>
            <consortium name="EnsemblPlants"/>
        </authorList>
    </citation>
    <scope>IDENTIFICATION</scope>
    <source>
        <strain evidence="2">SL10</strain>
    </source>
</reference>
<organism evidence="2">
    <name type="scientific">Oryza nivara</name>
    <name type="common">Indian wild rice</name>
    <name type="synonym">Oryza sativa f. spontanea</name>
    <dbReference type="NCBI Taxonomy" id="4536"/>
    <lineage>
        <taxon>Eukaryota</taxon>
        <taxon>Viridiplantae</taxon>
        <taxon>Streptophyta</taxon>
        <taxon>Embryophyta</taxon>
        <taxon>Tracheophyta</taxon>
        <taxon>Spermatophyta</taxon>
        <taxon>Magnoliopsida</taxon>
        <taxon>Liliopsida</taxon>
        <taxon>Poales</taxon>
        <taxon>Poaceae</taxon>
        <taxon>BOP clade</taxon>
        <taxon>Oryzoideae</taxon>
        <taxon>Oryzeae</taxon>
        <taxon>Oryzinae</taxon>
        <taxon>Oryza</taxon>
    </lineage>
</organism>
<accession>A0A0E0HZ17</accession>
<feature type="region of interest" description="Disordered" evidence="1">
    <location>
        <begin position="1"/>
        <end position="22"/>
    </location>
</feature>
<dbReference type="Proteomes" id="UP000006591">
    <property type="component" value="Chromosome 7"/>
</dbReference>
<proteinExistence type="predicted"/>
<dbReference type="AlphaFoldDB" id="A0A0E0HZ17"/>
<feature type="compositionally biased region" description="Basic and acidic residues" evidence="1">
    <location>
        <begin position="10"/>
        <end position="22"/>
    </location>
</feature>
<dbReference type="HOGENOM" id="CLU_2642306_0_0_1"/>
<dbReference type="Gramene" id="ONIVA07G08400.1">
    <property type="protein sequence ID" value="ONIVA07G08400.1"/>
    <property type="gene ID" value="ONIVA07G08400"/>
</dbReference>
<feature type="region of interest" description="Disordered" evidence="1">
    <location>
        <begin position="58"/>
        <end position="77"/>
    </location>
</feature>
<evidence type="ECO:0000313" key="3">
    <source>
        <dbReference type="Proteomes" id="UP000006591"/>
    </source>
</evidence>